<evidence type="ECO:0000256" key="2">
    <source>
        <dbReference type="ARBA" id="ARBA00022603"/>
    </source>
</evidence>
<evidence type="ECO:0000256" key="4">
    <source>
        <dbReference type="ARBA" id="ARBA00022691"/>
    </source>
</evidence>
<dbReference type="Proteomes" id="UP000006804">
    <property type="component" value="Chromosome"/>
</dbReference>
<dbReference type="Gene3D" id="1.10.8.10">
    <property type="entry name" value="DNA helicase RuvA subunit, C-terminal domain"/>
    <property type="match status" value="1"/>
</dbReference>
<evidence type="ECO:0000256" key="5">
    <source>
        <dbReference type="ARBA" id="ARBA00048391"/>
    </source>
</evidence>
<dbReference type="EC" id="2.1.1.297" evidence="1"/>
<dbReference type="RefSeq" id="WP_013931627.1">
    <property type="nucleotide sequence ID" value="NC_015707.1"/>
</dbReference>
<evidence type="ECO:0000313" key="9">
    <source>
        <dbReference type="Proteomes" id="UP000006804"/>
    </source>
</evidence>
<dbReference type="KEGG" id="tta:Theth_0307"/>
<dbReference type="eggNOG" id="COG2890">
    <property type="taxonomic scope" value="Bacteria"/>
</dbReference>
<dbReference type="OrthoDB" id="9800643at2"/>
<evidence type="ECO:0000256" key="3">
    <source>
        <dbReference type="ARBA" id="ARBA00022679"/>
    </source>
</evidence>
<dbReference type="PROSITE" id="PS00092">
    <property type="entry name" value="N6_MTASE"/>
    <property type="match status" value="1"/>
</dbReference>
<dbReference type="InterPro" id="IPR040758">
    <property type="entry name" value="PrmC_N"/>
</dbReference>
<keyword evidence="9" id="KW-1185">Reference proteome</keyword>
<keyword evidence="4" id="KW-0949">S-adenosyl-L-methionine</keyword>
<evidence type="ECO:0000259" key="6">
    <source>
        <dbReference type="Pfam" id="PF05175"/>
    </source>
</evidence>
<dbReference type="InterPro" id="IPR050320">
    <property type="entry name" value="N5-glutamine_MTase"/>
</dbReference>
<dbReference type="AlphaFoldDB" id="F7YVA1"/>
<dbReference type="PANTHER" id="PTHR18895:SF74">
    <property type="entry name" value="MTRF1L RELEASE FACTOR GLUTAMINE METHYLTRANSFERASE"/>
    <property type="match status" value="1"/>
</dbReference>
<gene>
    <name evidence="8" type="ORF">Theth_0307</name>
</gene>
<name>F7YVA1_9THEM</name>
<accession>F7YVA1</accession>
<feature type="domain" description="Release factor glutamine methyltransferase N-terminal" evidence="7">
    <location>
        <begin position="9"/>
        <end position="73"/>
    </location>
</feature>
<evidence type="ECO:0000259" key="7">
    <source>
        <dbReference type="Pfam" id="PF17827"/>
    </source>
</evidence>
<dbReference type="EMBL" id="CP002351">
    <property type="protein sequence ID" value="AEH50404.1"/>
    <property type="molecule type" value="Genomic_DNA"/>
</dbReference>
<proteinExistence type="predicted"/>
<dbReference type="InterPro" id="IPR004556">
    <property type="entry name" value="HemK-like"/>
</dbReference>
<dbReference type="HOGENOM" id="CLU_018398_3_2_0"/>
<dbReference type="Pfam" id="PF17827">
    <property type="entry name" value="PrmC_N"/>
    <property type="match status" value="1"/>
</dbReference>
<dbReference type="GO" id="GO:0032259">
    <property type="term" value="P:methylation"/>
    <property type="evidence" value="ECO:0007669"/>
    <property type="project" value="UniProtKB-KW"/>
</dbReference>
<protein>
    <recommendedName>
        <fullName evidence="1">peptide chain release factor N(5)-glutamine methyltransferase</fullName>
        <ecNumber evidence="1">2.1.1.297</ecNumber>
    </recommendedName>
</protein>
<dbReference type="PATRIC" id="fig|688269.3.peg.317"/>
<dbReference type="NCBIfam" id="TIGR03534">
    <property type="entry name" value="RF_mod_PrmC"/>
    <property type="match status" value="1"/>
</dbReference>
<dbReference type="STRING" id="688269.Theth_0307"/>
<organism evidence="8 9">
    <name type="scientific">Pseudothermotoga thermarum DSM 5069</name>
    <dbReference type="NCBI Taxonomy" id="688269"/>
    <lineage>
        <taxon>Bacteria</taxon>
        <taxon>Thermotogati</taxon>
        <taxon>Thermotogota</taxon>
        <taxon>Thermotogae</taxon>
        <taxon>Thermotogales</taxon>
        <taxon>Thermotogaceae</taxon>
        <taxon>Pseudothermotoga</taxon>
    </lineage>
</organism>
<evidence type="ECO:0000256" key="1">
    <source>
        <dbReference type="ARBA" id="ARBA00012771"/>
    </source>
</evidence>
<dbReference type="Pfam" id="PF05175">
    <property type="entry name" value="MTS"/>
    <property type="match status" value="1"/>
</dbReference>
<dbReference type="InterPro" id="IPR029063">
    <property type="entry name" value="SAM-dependent_MTases_sf"/>
</dbReference>
<dbReference type="PANTHER" id="PTHR18895">
    <property type="entry name" value="HEMK METHYLTRANSFERASE"/>
    <property type="match status" value="1"/>
</dbReference>
<keyword evidence="3 8" id="KW-0808">Transferase</keyword>
<evidence type="ECO:0000313" key="8">
    <source>
        <dbReference type="EMBL" id="AEH50404.1"/>
    </source>
</evidence>
<feature type="domain" description="Methyltransferase small" evidence="6">
    <location>
        <begin position="101"/>
        <end position="207"/>
    </location>
</feature>
<dbReference type="NCBIfam" id="TIGR00536">
    <property type="entry name" value="hemK_fam"/>
    <property type="match status" value="1"/>
</dbReference>
<comment type="catalytic activity">
    <reaction evidence="5">
        <text>L-glutaminyl-[peptide chain release factor] + S-adenosyl-L-methionine = N(5)-methyl-L-glutaminyl-[peptide chain release factor] + S-adenosyl-L-homocysteine + H(+)</text>
        <dbReference type="Rhea" id="RHEA:42896"/>
        <dbReference type="Rhea" id="RHEA-COMP:10271"/>
        <dbReference type="Rhea" id="RHEA-COMP:10272"/>
        <dbReference type="ChEBI" id="CHEBI:15378"/>
        <dbReference type="ChEBI" id="CHEBI:30011"/>
        <dbReference type="ChEBI" id="CHEBI:57856"/>
        <dbReference type="ChEBI" id="CHEBI:59789"/>
        <dbReference type="ChEBI" id="CHEBI:61891"/>
        <dbReference type="EC" id="2.1.1.297"/>
    </reaction>
</comment>
<dbReference type="InterPro" id="IPR002052">
    <property type="entry name" value="DNA_methylase_N6_adenine_CS"/>
</dbReference>
<dbReference type="GO" id="GO:0102559">
    <property type="term" value="F:peptide chain release factor N(5)-glutamine methyltransferase activity"/>
    <property type="evidence" value="ECO:0007669"/>
    <property type="project" value="UniProtKB-EC"/>
</dbReference>
<dbReference type="InterPro" id="IPR007848">
    <property type="entry name" value="Small_mtfrase_dom"/>
</dbReference>
<reference evidence="8 9" key="1">
    <citation type="submission" date="2010-11" db="EMBL/GenBank/DDBJ databases">
        <title>The complete genome of Thermotoga thermarum DSM 5069.</title>
        <authorList>
            <consortium name="US DOE Joint Genome Institute (JGI-PGF)"/>
            <person name="Lucas S."/>
            <person name="Copeland A."/>
            <person name="Lapidus A."/>
            <person name="Bruce D."/>
            <person name="Goodwin L."/>
            <person name="Pitluck S."/>
            <person name="Kyrpides N."/>
            <person name="Mavromatis K."/>
            <person name="Ivanova N."/>
            <person name="Zeytun A."/>
            <person name="Brettin T."/>
            <person name="Detter J.C."/>
            <person name="Tapia R."/>
            <person name="Han C."/>
            <person name="Land M."/>
            <person name="Hauser L."/>
            <person name="Markowitz V."/>
            <person name="Cheng J.-F."/>
            <person name="Hugenholtz P."/>
            <person name="Woyke T."/>
            <person name="Wu D."/>
            <person name="Spring S."/>
            <person name="Schroeder M."/>
            <person name="Brambilla E."/>
            <person name="Klenk H.-P."/>
            <person name="Eisen J.A."/>
        </authorList>
    </citation>
    <scope>NUCLEOTIDE SEQUENCE [LARGE SCALE GENOMIC DNA]</scope>
    <source>
        <strain evidence="8 9">DSM 5069</strain>
    </source>
</reference>
<dbReference type="InterPro" id="IPR019874">
    <property type="entry name" value="RF_methyltr_PrmC"/>
</dbReference>
<dbReference type="CDD" id="cd02440">
    <property type="entry name" value="AdoMet_MTases"/>
    <property type="match status" value="1"/>
</dbReference>
<sequence length="272" mass="31029">MTYRDLYLKIRDILKKASESPGSEALLLLSHVINQSKEKLLAKFEEKVDEEIVEKALNLTTIRLMGIPLQYITRRCYFYGLELDIIPGVFIPRMETEVLVEVALEVIKKKQIKSVVDIGTGSGAIIIAISKNSNCECFATDVSSLALQIASQNALKHSCKINFLFGPFLEPLKNLLDKIQLIVSNPPYVETKAKLQREVLQEPPEALFAGEDGMDFYKAFFSQPKLLKGKTIIMEFSPEQKLKLEKLLSHLGRLTFFQDQFMKDRFFMLEML</sequence>
<dbReference type="Gene3D" id="3.40.50.150">
    <property type="entry name" value="Vaccinia Virus protein VP39"/>
    <property type="match status" value="1"/>
</dbReference>
<keyword evidence="2 8" id="KW-0489">Methyltransferase</keyword>
<dbReference type="SUPFAM" id="SSF53335">
    <property type="entry name" value="S-adenosyl-L-methionine-dependent methyltransferases"/>
    <property type="match status" value="1"/>
</dbReference>
<dbReference type="GO" id="GO:0003676">
    <property type="term" value="F:nucleic acid binding"/>
    <property type="evidence" value="ECO:0007669"/>
    <property type="project" value="InterPro"/>
</dbReference>